<feature type="region of interest" description="Disordered" evidence="1">
    <location>
        <begin position="70"/>
        <end position="95"/>
    </location>
</feature>
<feature type="compositionally biased region" description="Low complexity" evidence="1">
    <location>
        <begin position="11"/>
        <end position="23"/>
    </location>
</feature>
<proteinExistence type="predicted"/>
<feature type="compositionally biased region" description="Low complexity" evidence="1">
    <location>
        <begin position="71"/>
        <end position="84"/>
    </location>
</feature>
<protein>
    <submittedName>
        <fullName evidence="2">Uncharacterized protein</fullName>
    </submittedName>
</protein>
<gene>
    <name evidence="2" type="ORF">G9U52_06910</name>
</gene>
<feature type="compositionally biased region" description="Polar residues" evidence="1">
    <location>
        <begin position="999"/>
        <end position="1012"/>
    </location>
</feature>
<feature type="region of interest" description="Disordered" evidence="1">
    <location>
        <begin position="1"/>
        <end position="38"/>
    </location>
</feature>
<evidence type="ECO:0000313" key="2">
    <source>
        <dbReference type="EMBL" id="NHN29562.1"/>
    </source>
</evidence>
<organism evidence="2 3">
    <name type="scientific">Paenibacillus agricola</name>
    <dbReference type="NCBI Taxonomy" id="2716264"/>
    <lineage>
        <taxon>Bacteria</taxon>
        <taxon>Bacillati</taxon>
        <taxon>Bacillota</taxon>
        <taxon>Bacilli</taxon>
        <taxon>Bacillales</taxon>
        <taxon>Paenibacillaceae</taxon>
        <taxon>Paenibacillus</taxon>
    </lineage>
</organism>
<sequence>MSEHASEHRSTNNQTSTQSRSNTAETESTTVMDARQLTPARMMQLQRTLGNRAVQGMVQRMDNGNSVVQRAGGATASASAGSAPAPTPAEQRRTDMNTERDAKVVPMITASVTDMRGKVKNNLDTYLTSDSKAADIRANVKAKVIEEITVSLGIIGSTPVTPQQEDAKKYAVQGADAIMITKLKSYAEEVALAQFGDTNGMTAEANKAYDVVTPSLNDDAFDKQKKKAASEAQKKLNALSKALIAEAIKDSKTAIVTKFTSTAGAAGGFDRIDVGTVGTDELAKRNALEGILVDQKVVGTETVGIGTAAVTTDLYDMGAIYKNVLFDPMKKAVLSKLGVGRRAFRRSKELNVYREGLKKSARTKVNSQIDAEVSGTPLPDAASKPMKAEYTKMVAKTIAHKESKILVDDVMKAEADLILEGIIPKDDTIKELKRVGKSSAYDVARKDRNAADKIRAAGMAAATTHAEILLKNNKDLAVLDARKLTKGTKQTATAAASAPIRAGEVTAAITDDEKTKAVAKTVIQKSIVAGDLTTGLTSVGKLIDISTPNAGDSTSMDIELKIPVASAVGGGTGYFLFGFGGEAEREAEDLTVNTQLTFGGGFTTFGFDANFRFGIFLEAKGKDTSSVMNLLSYGLYREMRNNVSERAAGHFWGQGGKTDEAGEGTEKKLNEAEKWAMMIEEQSMDDDAEVNVGLLTKLAMEANVGVASFSGELAYKRLSKYSKKLIDTKGKDSAGNLLSAAARAASIGKGEVLNTIEAETEVEIGFGKDKVAFGVEGSVTRTAAIPATPTTPRVPSKLRELSLDLSASIPSQFGEETGDFTTWAAKIVTAAVGGGKNIAGLIKKAIATEPDRGARAGGAVLDTGTDALFTGNYFDSIGTSFAEKIQGDDTINDTMRSWLPGEEEGASAIEQANKIALANALKLAVSFKREYDESGTLSDWQIGIQASQVKSLEVDAEIVKVAVEKSKRLGKIELSKKKDLKYEGFGFEGGGADSPVSAPASTTQVAPASTGPQVAPASTGPQVAPGSTGAQVAPGSTGAQVAPASTSAPVGLTASVTPVVPVTP</sequence>
<reference evidence="2" key="1">
    <citation type="submission" date="2020-03" db="EMBL/GenBank/DDBJ databases">
        <title>Draft sequencing of Paenibacilllus sp. S3N08.</title>
        <authorList>
            <person name="Kim D.-U."/>
        </authorList>
    </citation>
    <scope>NUCLEOTIDE SEQUENCE</scope>
    <source>
        <strain evidence="2">S3N08</strain>
    </source>
</reference>
<feature type="compositionally biased region" description="Basic and acidic residues" evidence="1">
    <location>
        <begin position="1"/>
        <end position="10"/>
    </location>
</feature>
<evidence type="ECO:0000256" key="1">
    <source>
        <dbReference type="SAM" id="MobiDB-lite"/>
    </source>
</evidence>
<feature type="region of interest" description="Disordered" evidence="1">
    <location>
        <begin position="991"/>
        <end position="1064"/>
    </location>
</feature>
<comment type="caution">
    <text evidence="2">The sequence shown here is derived from an EMBL/GenBank/DDBJ whole genome shotgun (WGS) entry which is preliminary data.</text>
</comment>
<dbReference type="EMBL" id="JAAOIW010000002">
    <property type="protein sequence ID" value="NHN29562.1"/>
    <property type="molecule type" value="Genomic_DNA"/>
</dbReference>
<accession>A0ABX0J3Y1</accession>
<evidence type="ECO:0000313" key="3">
    <source>
        <dbReference type="Proteomes" id="UP001165962"/>
    </source>
</evidence>
<name>A0ABX0J3Y1_9BACL</name>
<dbReference type="Proteomes" id="UP001165962">
    <property type="component" value="Unassembled WGS sequence"/>
</dbReference>
<feature type="compositionally biased region" description="Polar residues" evidence="1">
    <location>
        <begin position="1037"/>
        <end position="1048"/>
    </location>
</feature>
<keyword evidence="3" id="KW-1185">Reference proteome</keyword>
<dbReference type="RefSeq" id="WP_166147634.1">
    <property type="nucleotide sequence ID" value="NZ_JAAOIW010000002.1"/>
</dbReference>